<dbReference type="AlphaFoldDB" id="A0A0A7FY04"/>
<evidence type="ECO:0000259" key="11">
    <source>
        <dbReference type="PROSITE" id="PS51094"/>
    </source>
</evidence>
<dbReference type="SUPFAM" id="SSF55804">
    <property type="entry name" value="Phoshotransferase/anion transport protein"/>
    <property type="match status" value="1"/>
</dbReference>
<keyword evidence="2" id="KW-0813">Transport</keyword>
<evidence type="ECO:0000256" key="5">
    <source>
        <dbReference type="ARBA" id="ARBA00022679"/>
    </source>
</evidence>
<protein>
    <recommendedName>
        <fullName evidence="9">Ascorbate-specific PTS system EIIA component</fullName>
    </recommendedName>
    <alternativeName>
        <fullName evidence="10">Ascorbate-specific phosphotransferase enzyme IIA component</fullName>
    </alternativeName>
</protein>
<comment type="function">
    <text evidence="8">The phosphoenolpyruvate-dependent sugar phosphotransferase system (sugar PTS), a major carbohydrate active transport system, catalyzes the phosphorylation of incoming sugar substrates concomitantly with their translocation across the cell membrane. The enzyme II UlaABC PTS system is involved in ascorbate transport.</text>
</comment>
<keyword evidence="6" id="KW-0598">Phosphotransferase system</keyword>
<dbReference type="STRING" id="1561.NPD11_1047"/>
<dbReference type="HOGENOM" id="CLU_072531_2_0_9"/>
<evidence type="ECO:0000256" key="4">
    <source>
        <dbReference type="ARBA" id="ARBA00022553"/>
    </source>
</evidence>
<dbReference type="GO" id="GO:0005737">
    <property type="term" value="C:cytoplasm"/>
    <property type="evidence" value="ECO:0007669"/>
    <property type="project" value="UniProtKB-SubCell"/>
</dbReference>
<dbReference type="EMBL" id="CP006905">
    <property type="protein sequence ID" value="AIY83780.1"/>
    <property type="molecule type" value="Genomic_DNA"/>
</dbReference>
<name>A0A0A7FY04_9CLOT</name>
<evidence type="ECO:0000256" key="10">
    <source>
        <dbReference type="ARBA" id="ARBA00042072"/>
    </source>
</evidence>
<proteinExistence type="predicted"/>
<evidence type="ECO:0000313" key="13">
    <source>
        <dbReference type="Proteomes" id="UP000030635"/>
    </source>
</evidence>
<comment type="subcellular location">
    <subcellularLocation>
        <location evidence="1">Cytoplasm</location>
    </subcellularLocation>
</comment>
<organism evidence="12 13">
    <name type="scientific">Clostridium baratii str. Sullivan</name>
    <dbReference type="NCBI Taxonomy" id="1415775"/>
    <lineage>
        <taxon>Bacteria</taxon>
        <taxon>Bacillati</taxon>
        <taxon>Bacillota</taxon>
        <taxon>Clostridia</taxon>
        <taxon>Eubacteriales</taxon>
        <taxon>Clostridiaceae</taxon>
        <taxon>Clostridium</taxon>
    </lineage>
</organism>
<evidence type="ECO:0000256" key="2">
    <source>
        <dbReference type="ARBA" id="ARBA00022448"/>
    </source>
</evidence>
<evidence type="ECO:0000256" key="3">
    <source>
        <dbReference type="ARBA" id="ARBA00022490"/>
    </source>
</evidence>
<dbReference type="KEGG" id="cbv:U729_1965"/>
<dbReference type="Pfam" id="PF00359">
    <property type="entry name" value="PTS_EIIA_2"/>
    <property type="match status" value="1"/>
</dbReference>
<keyword evidence="4" id="KW-0597">Phosphoprotein</keyword>
<dbReference type="InterPro" id="IPR051351">
    <property type="entry name" value="Ascorbate-PTS_EIIA_comp"/>
</dbReference>
<reference evidence="12 13" key="1">
    <citation type="journal article" date="2015" name="Infect. Genet. Evol.">
        <title>Genomic sequences of six botulinum neurotoxin-producing strains representing three clostridial species illustrate the mobility and diversity of botulinum neurotoxin genes.</title>
        <authorList>
            <person name="Smith T.J."/>
            <person name="Hill K.K."/>
            <person name="Xie G."/>
            <person name="Foley B.T."/>
            <person name="Williamson C.H."/>
            <person name="Foster J.T."/>
            <person name="Johnson S.L."/>
            <person name="Chertkov O."/>
            <person name="Teshima H."/>
            <person name="Gibbons H.S."/>
            <person name="Johnsky L.A."/>
            <person name="Karavis M.A."/>
            <person name="Smith L.A."/>
        </authorList>
    </citation>
    <scope>NUCLEOTIDE SEQUENCE [LARGE SCALE GENOMIC DNA]</scope>
    <source>
        <strain evidence="12">Sullivan</strain>
    </source>
</reference>
<accession>A0A0A7FY04</accession>
<dbReference type="eggNOG" id="COG1762">
    <property type="taxonomic scope" value="Bacteria"/>
</dbReference>
<dbReference type="OrthoDB" id="369398at2"/>
<keyword evidence="3" id="KW-0963">Cytoplasm</keyword>
<dbReference type="InterPro" id="IPR002178">
    <property type="entry name" value="PTS_EIIA_type-2_dom"/>
</dbReference>
<evidence type="ECO:0000256" key="7">
    <source>
        <dbReference type="ARBA" id="ARBA00022777"/>
    </source>
</evidence>
<dbReference type="RefSeq" id="WP_039314256.1">
    <property type="nucleotide sequence ID" value="NZ_CP006905.1"/>
</dbReference>
<dbReference type="Proteomes" id="UP000030635">
    <property type="component" value="Chromosome"/>
</dbReference>
<dbReference type="CDD" id="cd00211">
    <property type="entry name" value="PTS_IIA_fru"/>
    <property type="match status" value="1"/>
</dbReference>
<dbReference type="GO" id="GO:0016301">
    <property type="term" value="F:kinase activity"/>
    <property type="evidence" value="ECO:0007669"/>
    <property type="project" value="UniProtKB-KW"/>
</dbReference>
<keyword evidence="5 12" id="KW-0808">Transferase</keyword>
<dbReference type="PROSITE" id="PS51094">
    <property type="entry name" value="PTS_EIIA_TYPE_2"/>
    <property type="match status" value="1"/>
</dbReference>
<keyword evidence="12" id="KW-0670">Pyruvate</keyword>
<evidence type="ECO:0000256" key="8">
    <source>
        <dbReference type="ARBA" id="ARBA00037387"/>
    </source>
</evidence>
<feature type="domain" description="PTS EIIA type-2" evidence="11">
    <location>
        <begin position="4"/>
        <end position="144"/>
    </location>
</feature>
<evidence type="ECO:0000256" key="1">
    <source>
        <dbReference type="ARBA" id="ARBA00004496"/>
    </source>
</evidence>
<dbReference type="InterPro" id="IPR016152">
    <property type="entry name" value="PTrfase/Anion_transptr"/>
</dbReference>
<sequence>MLRELIEKKRYSFHEGFDNWEDAVKAACAPLIEQKAIEKEYPELIIESVKKYGPYIVIAPKIAIPHAQEGRGVNETSICFMKTNTPVKFSDDREQDAQLFFVLASTDNNIHLQNLSNMVELISDEEVVEKLLKVQSVEDLKEIL</sequence>
<gene>
    <name evidence="12" type="ORF">U729_1965</name>
</gene>
<keyword evidence="7" id="KW-0418">Kinase</keyword>
<keyword evidence="13" id="KW-1185">Reference proteome</keyword>
<dbReference type="Gene3D" id="3.40.930.10">
    <property type="entry name" value="Mannitol-specific EII, Chain A"/>
    <property type="match status" value="1"/>
</dbReference>
<evidence type="ECO:0000313" key="12">
    <source>
        <dbReference type="EMBL" id="AIY83780.1"/>
    </source>
</evidence>
<dbReference type="GO" id="GO:0009401">
    <property type="term" value="P:phosphoenolpyruvate-dependent sugar phosphotransferase system"/>
    <property type="evidence" value="ECO:0007669"/>
    <property type="project" value="UniProtKB-KW"/>
</dbReference>
<dbReference type="PANTHER" id="PTHR36203">
    <property type="entry name" value="ASCORBATE-SPECIFIC PTS SYSTEM EIIA COMPONENT"/>
    <property type="match status" value="1"/>
</dbReference>
<evidence type="ECO:0000256" key="6">
    <source>
        <dbReference type="ARBA" id="ARBA00022683"/>
    </source>
</evidence>
<dbReference type="PANTHER" id="PTHR36203:SF1">
    <property type="entry name" value="ASCORBATE-SPECIFIC PTS SYSTEM EIIA COMPONENT"/>
    <property type="match status" value="1"/>
</dbReference>
<evidence type="ECO:0000256" key="9">
    <source>
        <dbReference type="ARBA" id="ARBA00041175"/>
    </source>
</evidence>